<sequence>MASENKISQGIKNLKISRKQLLEELNERRESNCQVERSNKVSLLRVQKRHFCDAYQCQTQTQKEEFVPESGRSSWINKTLPFHKERRHFPPKNNAIFGERASSEIYE</sequence>
<name>A0A1S3F3S2_DIPOR</name>
<keyword evidence="1" id="KW-1185">Reference proteome</keyword>
<dbReference type="RefSeq" id="XP_012870437.1">
    <property type="nucleotide sequence ID" value="XM_013014983.1"/>
</dbReference>
<proteinExistence type="predicted"/>
<accession>A0A1S3F3S2</accession>
<dbReference type="CTD" id="149643"/>
<organism evidence="1 2">
    <name type="scientific">Dipodomys ordii</name>
    <name type="common">Ord's kangaroo rat</name>
    <dbReference type="NCBI Taxonomy" id="10020"/>
    <lineage>
        <taxon>Eukaryota</taxon>
        <taxon>Metazoa</taxon>
        <taxon>Chordata</taxon>
        <taxon>Craniata</taxon>
        <taxon>Vertebrata</taxon>
        <taxon>Euteleostomi</taxon>
        <taxon>Mammalia</taxon>
        <taxon>Eutheria</taxon>
        <taxon>Euarchontoglires</taxon>
        <taxon>Glires</taxon>
        <taxon>Rodentia</taxon>
        <taxon>Castorimorpha</taxon>
        <taxon>Heteromyidae</taxon>
        <taxon>Dipodomyinae</taxon>
        <taxon>Dipodomys</taxon>
    </lineage>
</organism>
<dbReference type="OrthoDB" id="9441981at2759"/>
<reference evidence="2" key="1">
    <citation type="submission" date="2025-08" db="UniProtKB">
        <authorList>
            <consortium name="RefSeq"/>
        </authorList>
    </citation>
    <scope>IDENTIFICATION</scope>
    <source>
        <tissue evidence="2">Kidney</tissue>
    </source>
</reference>
<dbReference type="STRING" id="10020.ENSDORP00000013618"/>
<dbReference type="PANTHER" id="PTHR35822">
    <property type="entry name" value="SPERMATOGENESIS-ASSOCIATED PROTEIN 45"/>
    <property type="match status" value="1"/>
</dbReference>
<dbReference type="InParanoid" id="A0A1S3F3S2"/>
<dbReference type="InterPro" id="IPR038806">
    <property type="entry name" value="SPATA45"/>
</dbReference>
<dbReference type="Proteomes" id="UP000081671">
    <property type="component" value="Unplaced"/>
</dbReference>
<evidence type="ECO:0000313" key="2">
    <source>
        <dbReference type="RefSeq" id="XP_012870437.1"/>
    </source>
</evidence>
<dbReference type="KEGG" id="dord:105984701"/>
<evidence type="ECO:0000313" key="1">
    <source>
        <dbReference type="Proteomes" id="UP000081671"/>
    </source>
</evidence>
<dbReference type="GeneID" id="105984701"/>
<dbReference type="AlphaFoldDB" id="A0A1S3F3S2"/>
<gene>
    <name evidence="2" type="primary">Spata45</name>
</gene>
<dbReference type="PANTHER" id="PTHR35822:SF1">
    <property type="entry name" value="SPERMATOGENESIS-ASSOCIATED PROTEIN 45"/>
    <property type="match status" value="1"/>
</dbReference>
<protein>
    <submittedName>
        <fullName evidence="2">Spermatogenesis-associated protein 45</fullName>
    </submittedName>
</protein>